<keyword evidence="1" id="KW-0732">Signal</keyword>
<evidence type="ECO:0008006" key="4">
    <source>
        <dbReference type="Google" id="ProtNLM"/>
    </source>
</evidence>
<dbReference type="Proteomes" id="UP001595766">
    <property type="component" value="Unassembled WGS sequence"/>
</dbReference>
<comment type="caution">
    <text evidence="2">The sequence shown here is derived from an EMBL/GenBank/DDBJ whole genome shotgun (WGS) entry which is preliminary data.</text>
</comment>
<evidence type="ECO:0000313" key="2">
    <source>
        <dbReference type="EMBL" id="MFC3976316.1"/>
    </source>
</evidence>
<name>A0ABV8EKY7_9BACT</name>
<keyword evidence="3" id="KW-1185">Reference proteome</keyword>
<dbReference type="EMBL" id="JBHSAV010000023">
    <property type="protein sequence ID" value="MFC3976316.1"/>
    <property type="molecule type" value="Genomic_DNA"/>
</dbReference>
<gene>
    <name evidence="2" type="ORF">ACFOUP_08005</name>
</gene>
<evidence type="ECO:0000313" key="3">
    <source>
        <dbReference type="Proteomes" id="UP001595766"/>
    </source>
</evidence>
<dbReference type="RefSeq" id="WP_241290993.1">
    <property type="nucleotide sequence ID" value="NZ_JAKZGR010000001.1"/>
</dbReference>
<protein>
    <recommendedName>
        <fullName evidence="4">Lipocalin-like domain-containing protein</fullName>
    </recommendedName>
</protein>
<feature type="signal peptide" evidence="1">
    <location>
        <begin position="1"/>
        <end position="24"/>
    </location>
</feature>
<evidence type="ECO:0000256" key="1">
    <source>
        <dbReference type="SAM" id="SignalP"/>
    </source>
</evidence>
<feature type="chain" id="PRO_5045180436" description="Lipocalin-like domain-containing protein" evidence="1">
    <location>
        <begin position="25"/>
        <end position="151"/>
    </location>
</feature>
<sequence length="151" mass="17446">MKKVKTAYRFLPILFLLICSIQLSTWSCTKKEEPDVSKEDLNEKYLKSGTWKLERATVDNVNQTNTYKDLTLNFSTSIYNSTNGRIIWPEEGSWEFIGSDKTVIKRGDGLEITIQNITAEKMILSFNWDHTHIDTGRSNAISGFHIFEFIK</sequence>
<organism evidence="2 3">
    <name type="scientific">Belliella kenyensis</name>
    <dbReference type="NCBI Taxonomy" id="1472724"/>
    <lineage>
        <taxon>Bacteria</taxon>
        <taxon>Pseudomonadati</taxon>
        <taxon>Bacteroidota</taxon>
        <taxon>Cytophagia</taxon>
        <taxon>Cytophagales</taxon>
        <taxon>Cyclobacteriaceae</taxon>
        <taxon>Belliella</taxon>
    </lineage>
</organism>
<proteinExistence type="predicted"/>
<accession>A0ABV8EKY7</accession>
<reference evidence="3" key="1">
    <citation type="journal article" date="2019" name="Int. J. Syst. Evol. Microbiol.">
        <title>The Global Catalogue of Microorganisms (GCM) 10K type strain sequencing project: providing services to taxonomists for standard genome sequencing and annotation.</title>
        <authorList>
            <consortium name="The Broad Institute Genomics Platform"/>
            <consortium name="The Broad Institute Genome Sequencing Center for Infectious Disease"/>
            <person name="Wu L."/>
            <person name="Ma J."/>
        </authorList>
    </citation>
    <scope>NUCLEOTIDE SEQUENCE [LARGE SCALE GENOMIC DNA]</scope>
    <source>
        <strain evidence="3">CECT 8551</strain>
    </source>
</reference>